<comment type="caution">
    <text evidence="1">The sequence shown here is derived from an EMBL/GenBank/DDBJ whole genome shotgun (WGS) entry which is preliminary data.</text>
</comment>
<dbReference type="PROSITE" id="PS51257">
    <property type="entry name" value="PROKAR_LIPOPROTEIN"/>
    <property type="match status" value="1"/>
</dbReference>
<evidence type="ECO:0000313" key="2">
    <source>
        <dbReference type="Proteomes" id="UP000295129"/>
    </source>
</evidence>
<dbReference type="EMBL" id="SNVV01000001">
    <property type="protein sequence ID" value="TDN56872.1"/>
    <property type="molecule type" value="Genomic_DNA"/>
</dbReference>
<sequence>MMIGRDSVQTAAAGGTATALAACDATAATAVPLQWKRFPANVDVLTTAMNALPRRWPGDHYNTRPEDFVACMRDRARGAHFESLFERLVGPFKASRRRRTD</sequence>
<gene>
    <name evidence="1" type="ORF">C7389_101251</name>
</gene>
<protein>
    <submittedName>
        <fullName evidence="1">Uncharacterized protein</fullName>
    </submittedName>
</protein>
<proteinExistence type="predicted"/>
<dbReference type="RefSeq" id="WP_211168459.1">
    <property type="nucleotide sequence ID" value="NZ_SNVV01000001.1"/>
</dbReference>
<dbReference type="AlphaFoldDB" id="A0A4R6EF18"/>
<evidence type="ECO:0000313" key="1">
    <source>
        <dbReference type="EMBL" id="TDN56872.1"/>
    </source>
</evidence>
<accession>A0A4R6EF18</accession>
<dbReference type="Proteomes" id="UP000295129">
    <property type="component" value="Unassembled WGS sequence"/>
</dbReference>
<reference evidence="1 2" key="1">
    <citation type="submission" date="2019-03" db="EMBL/GenBank/DDBJ databases">
        <title>Genomic Encyclopedia of Type Strains, Phase IV (KMG-IV): sequencing the most valuable type-strain genomes for metagenomic binning, comparative biology and taxonomic classification.</title>
        <authorList>
            <person name="Goeker M."/>
        </authorList>
    </citation>
    <scope>NUCLEOTIDE SEQUENCE [LARGE SCALE GENOMIC DNA]</scope>
    <source>
        <strain evidence="1 2">DSM 12121</strain>
    </source>
</reference>
<organism evidence="1 2">
    <name type="scientific">Azoarcus indigens</name>
    <dbReference type="NCBI Taxonomy" id="29545"/>
    <lineage>
        <taxon>Bacteria</taxon>
        <taxon>Pseudomonadati</taxon>
        <taxon>Pseudomonadota</taxon>
        <taxon>Betaproteobacteria</taxon>
        <taxon>Rhodocyclales</taxon>
        <taxon>Zoogloeaceae</taxon>
        <taxon>Azoarcus</taxon>
    </lineage>
</organism>
<name>A0A4R6EF18_9RHOO</name>
<keyword evidence="2" id="KW-1185">Reference proteome</keyword>